<reference evidence="2" key="2">
    <citation type="submission" date="2024-10" db="UniProtKB">
        <authorList>
            <consortium name="EnsemblProtists"/>
        </authorList>
    </citation>
    <scope>IDENTIFICATION</scope>
</reference>
<feature type="region of interest" description="Disordered" evidence="1">
    <location>
        <begin position="1"/>
        <end position="195"/>
    </location>
</feature>
<reference evidence="3" key="1">
    <citation type="journal article" date="2013" name="Nature">
        <title>Pan genome of the phytoplankton Emiliania underpins its global distribution.</title>
        <authorList>
            <person name="Read B.A."/>
            <person name="Kegel J."/>
            <person name="Klute M.J."/>
            <person name="Kuo A."/>
            <person name="Lefebvre S.C."/>
            <person name="Maumus F."/>
            <person name="Mayer C."/>
            <person name="Miller J."/>
            <person name="Monier A."/>
            <person name="Salamov A."/>
            <person name="Young J."/>
            <person name="Aguilar M."/>
            <person name="Claverie J.M."/>
            <person name="Frickenhaus S."/>
            <person name="Gonzalez K."/>
            <person name="Herman E.K."/>
            <person name="Lin Y.C."/>
            <person name="Napier J."/>
            <person name="Ogata H."/>
            <person name="Sarno A.F."/>
            <person name="Shmutz J."/>
            <person name="Schroeder D."/>
            <person name="de Vargas C."/>
            <person name="Verret F."/>
            <person name="von Dassow P."/>
            <person name="Valentin K."/>
            <person name="Van de Peer Y."/>
            <person name="Wheeler G."/>
            <person name="Dacks J.B."/>
            <person name="Delwiche C.F."/>
            <person name="Dyhrman S.T."/>
            <person name="Glockner G."/>
            <person name="John U."/>
            <person name="Richards T."/>
            <person name="Worden A.Z."/>
            <person name="Zhang X."/>
            <person name="Grigoriev I.V."/>
            <person name="Allen A.E."/>
            <person name="Bidle K."/>
            <person name="Borodovsky M."/>
            <person name="Bowler C."/>
            <person name="Brownlee C."/>
            <person name="Cock J.M."/>
            <person name="Elias M."/>
            <person name="Gladyshev V.N."/>
            <person name="Groth M."/>
            <person name="Guda C."/>
            <person name="Hadaegh A."/>
            <person name="Iglesias-Rodriguez M.D."/>
            <person name="Jenkins J."/>
            <person name="Jones B.M."/>
            <person name="Lawson T."/>
            <person name="Leese F."/>
            <person name="Lindquist E."/>
            <person name="Lobanov A."/>
            <person name="Lomsadze A."/>
            <person name="Malik S.B."/>
            <person name="Marsh M.E."/>
            <person name="Mackinder L."/>
            <person name="Mock T."/>
            <person name="Mueller-Roeber B."/>
            <person name="Pagarete A."/>
            <person name="Parker M."/>
            <person name="Probert I."/>
            <person name="Quesneville H."/>
            <person name="Raines C."/>
            <person name="Rensing S.A."/>
            <person name="Riano-Pachon D.M."/>
            <person name="Richier S."/>
            <person name="Rokitta S."/>
            <person name="Shiraiwa Y."/>
            <person name="Soanes D.M."/>
            <person name="van der Giezen M."/>
            <person name="Wahlund T.M."/>
            <person name="Williams B."/>
            <person name="Wilson W."/>
            <person name="Wolfe G."/>
            <person name="Wurch L.L."/>
        </authorList>
    </citation>
    <scope>NUCLEOTIDE SEQUENCE</scope>
</reference>
<proteinExistence type="predicted"/>
<dbReference type="HOGENOM" id="CLU_1399633_0_0_1"/>
<feature type="compositionally biased region" description="Basic and acidic residues" evidence="1">
    <location>
        <begin position="1"/>
        <end position="22"/>
    </location>
</feature>
<dbReference type="KEGG" id="ehx:EMIHUDRAFT_452851"/>
<organism evidence="2 3">
    <name type="scientific">Emiliania huxleyi (strain CCMP1516)</name>
    <dbReference type="NCBI Taxonomy" id="280463"/>
    <lineage>
        <taxon>Eukaryota</taxon>
        <taxon>Haptista</taxon>
        <taxon>Haptophyta</taxon>
        <taxon>Prymnesiophyceae</taxon>
        <taxon>Isochrysidales</taxon>
        <taxon>Noelaerhabdaceae</taxon>
        <taxon>Emiliania</taxon>
    </lineage>
</organism>
<evidence type="ECO:0000313" key="3">
    <source>
        <dbReference type="Proteomes" id="UP000013827"/>
    </source>
</evidence>
<evidence type="ECO:0000256" key="1">
    <source>
        <dbReference type="SAM" id="MobiDB-lite"/>
    </source>
</evidence>
<dbReference type="GeneID" id="17255945"/>
<sequence length="195" mass="21250">GDAHRLPEPRQGRAEPRLEHRTLGGGARRRAAAAGRRGQAGRRRNLHRPDDPGRARVSARPSAEHGGGPPRRPGRTGLRARDRGGAAAPRRRLPSPVLHLLAATPRHHDEGRRRRLPALPGRLADAVASGLRAARPHSDATDVLGRAEPARVGADRPDRGQRREDTGREPRGDPRLRRRAGRVLPGGGRGPRRER</sequence>
<accession>A0A0D3IF12</accession>
<name>A0A0D3IF12_EMIH1</name>
<dbReference type="PaxDb" id="2903-EOD09847"/>
<protein>
    <submittedName>
        <fullName evidence="2">Uncharacterized protein</fullName>
    </submittedName>
</protein>
<dbReference type="AlphaFoldDB" id="A0A0D3IF12"/>
<dbReference type="RefSeq" id="XP_005762276.1">
    <property type="nucleotide sequence ID" value="XM_005762219.1"/>
</dbReference>
<keyword evidence="3" id="KW-1185">Reference proteome</keyword>
<evidence type="ECO:0000313" key="2">
    <source>
        <dbReference type="EnsemblProtists" id="EOD09847"/>
    </source>
</evidence>
<dbReference type="Proteomes" id="UP000013827">
    <property type="component" value="Unassembled WGS sequence"/>
</dbReference>
<feature type="compositionally biased region" description="Basic and acidic residues" evidence="1">
    <location>
        <begin position="153"/>
        <end position="175"/>
    </location>
</feature>
<dbReference type="EnsemblProtists" id="EOD09847">
    <property type="protein sequence ID" value="EOD09847"/>
    <property type="gene ID" value="EMIHUDRAFT_452851"/>
</dbReference>